<feature type="compositionally biased region" description="Polar residues" evidence="1">
    <location>
        <begin position="555"/>
        <end position="576"/>
    </location>
</feature>
<evidence type="ECO:0008006" key="4">
    <source>
        <dbReference type="Google" id="ProtNLM"/>
    </source>
</evidence>
<comment type="caution">
    <text evidence="2">The sequence shown here is derived from an EMBL/GenBank/DDBJ whole genome shotgun (WGS) entry which is preliminary data.</text>
</comment>
<evidence type="ECO:0000313" key="3">
    <source>
        <dbReference type="Proteomes" id="UP001432027"/>
    </source>
</evidence>
<feature type="region of interest" description="Disordered" evidence="1">
    <location>
        <begin position="475"/>
        <end position="518"/>
    </location>
</feature>
<accession>A0AAV5U990</accession>
<dbReference type="AlphaFoldDB" id="A0AAV5U990"/>
<protein>
    <recommendedName>
        <fullName evidence="4">Enhancer of polycomb-like protein</fullName>
    </recommendedName>
</protein>
<feature type="region of interest" description="Disordered" evidence="1">
    <location>
        <begin position="530"/>
        <end position="591"/>
    </location>
</feature>
<feature type="compositionally biased region" description="Basic and acidic residues" evidence="1">
    <location>
        <begin position="530"/>
        <end position="541"/>
    </location>
</feature>
<proteinExistence type="predicted"/>
<organism evidence="2 3">
    <name type="scientific">Pristionchus entomophagus</name>
    <dbReference type="NCBI Taxonomy" id="358040"/>
    <lineage>
        <taxon>Eukaryota</taxon>
        <taxon>Metazoa</taxon>
        <taxon>Ecdysozoa</taxon>
        <taxon>Nematoda</taxon>
        <taxon>Chromadorea</taxon>
        <taxon>Rhabditida</taxon>
        <taxon>Rhabditina</taxon>
        <taxon>Diplogasteromorpha</taxon>
        <taxon>Diplogasteroidea</taxon>
        <taxon>Neodiplogasteridae</taxon>
        <taxon>Pristionchus</taxon>
    </lineage>
</organism>
<gene>
    <name evidence="2" type="ORF">PENTCL1PPCAC_25128</name>
</gene>
<feature type="compositionally biased region" description="Basic and acidic residues" evidence="1">
    <location>
        <begin position="508"/>
        <end position="518"/>
    </location>
</feature>
<feature type="region of interest" description="Disordered" evidence="1">
    <location>
        <begin position="409"/>
        <end position="439"/>
    </location>
</feature>
<dbReference type="Proteomes" id="UP001432027">
    <property type="component" value="Unassembled WGS sequence"/>
</dbReference>
<reference evidence="2" key="1">
    <citation type="submission" date="2023-10" db="EMBL/GenBank/DDBJ databases">
        <title>Genome assembly of Pristionchus species.</title>
        <authorList>
            <person name="Yoshida K."/>
            <person name="Sommer R.J."/>
        </authorList>
    </citation>
    <scope>NUCLEOTIDE SEQUENCE</scope>
    <source>
        <strain evidence="2">RS0144</strain>
    </source>
</reference>
<dbReference type="EMBL" id="BTSX01000006">
    <property type="protein sequence ID" value="GMT02954.1"/>
    <property type="molecule type" value="Genomic_DNA"/>
</dbReference>
<name>A0AAV5U990_9BILA</name>
<evidence type="ECO:0000256" key="1">
    <source>
        <dbReference type="SAM" id="MobiDB-lite"/>
    </source>
</evidence>
<evidence type="ECO:0000313" key="2">
    <source>
        <dbReference type="EMBL" id="GMT02954.1"/>
    </source>
</evidence>
<keyword evidence="3" id="KW-1185">Reference proteome</keyword>
<sequence length="626" mass="73003">MFSLLFPCSDAFSKRGATNLWCSAFAEFSLIFRDEEDEEDIYLISMGHVNRQRLMYQHEECFLGREEEESSAAKFFLWACLWREIETLWIEQQERTFLTLHPSVIPVLAPRQLVRREEATLRTSQHAFNFSHFRTSAMYEPYSHLVRMGRVASNPDNMDLSINQELEDDFYLKERTDKRRVSFSIPIDFLDALERLKDPTLPHYSGRLDADARGELSTCQEVEDFFYSTCDPTDLKALSVRVDAELVRNDWMMRKAMLLDLWRRTARKYANRNRKKSRQEAEADPYAKYIIHDNTCDIIEIEEKKETKERMKKRSVYYLTQLFQYAVRRMIWDRRRSSSSSDPWDTFFYHAYAAKKPTEESCARAERRKRPRVELVLRLTVDLIIRVGPFSGRSSSIIIDPATVVAMEMERARKHSSESSSDDEAEQPPGIIERGRRQSLSDLMIRKRKEAALAALDAAPELLQPQQPQLQLAVPPAEPEHLRRPAEAATAARPRRPSRPAHLLQQQQKKDAKREEKQPAFAIMKQEEREFKRAERRDKPRVPFLPPINPAPCKRSTTINLPVSMSRSRSSPNCTSRMRFGRPPHSPDGRNQLTRLFYLPLIPPRTTGSNQWPGHDIDRVIRALAS</sequence>